<organism evidence="1 2">
    <name type="scientific">Paraburkholderia terricola</name>
    <dbReference type="NCBI Taxonomy" id="169427"/>
    <lineage>
        <taxon>Bacteria</taxon>
        <taxon>Pseudomonadati</taxon>
        <taxon>Pseudomonadota</taxon>
        <taxon>Betaproteobacteria</taxon>
        <taxon>Burkholderiales</taxon>
        <taxon>Burkholderiaceae</taxon>
        <taxon>Paraburkholderia</taxon>
    </lineage>
</organism>
<name>A0A1M6XDH8_9BURK</name>
<protein>
    <submittedName>
        <fullName evidence="1">Uncharacterized protein</fullName>
    </submittedName>
</protein>
<dbReference type="RefSeq" id="WP_268802009.1">
    <property type="nucleotide sequence ID" value="NZ_CADFGY010000065.1"/>
</dbReference>
<gene>
    <name evidence="1" type="ORF">SAMN05192548_10557</name>
</gene>
<sequence length="42" mass="4453">MSQNATDLLSLVNEVFPGAEAEQRRLALQIIAPGVADERDGG</sequence>
<dbReference type="AlphaFoldDB" id="A0A1M6XDH8"/>
<evidence type="ECO:0000313" key="2">
    <source>
        <dbReference type="Proteomes" id="UP000184395"/>
    </source>
</evidence>
<evidence type="ECO:0000313" key="1">
    <source>
        <dbReference type="EMBL" id="SHL03978.1"/>
    </source>
</evidence>
<reference evidence="1 2" key="1">
    <citation type="submission" date="2016-11" db="EMBL/GenBank/DDBJ databases">
        <authorList>
            <person name="Jaros S."/>
            <person name="Januszkiewicz K."/>
            <person name="Wedrychowicz H."/>
        </authorList>
    </citation>
    <scope>NUCLEOTIDE SEQUENCE [LARGE SCALE GENOMIC DNA]</scope>
    <source>
        <strain evidence="1 2">LMG 20594</strain>
    </source>
</reference>
<dbReference type="EMBL" id="FRAB01000055">
    <property type="protein sequence ID" value="SHL03978.1"/>
    <property type="molecule type" value="Genomic_DNA"/>
</dbReference>
<proteinExistence type="predicted"/>
<accession>A0A1M6XDH8</accession>
<dbReference type="Proteomes" id="UP000184395">
    <property type="component" value="Unassembled WGS sequence"/>
</dbReference>